<gene>
    <name evidence="6" type="ORF">SAMN04488518_10461</name>
</gene>
<dbReference type="PANTHER" id="PTHR30136">
    <property type="entry name" value="HELIX-TURN-HELIX TRANSCRIPTIONAL REGULATOR, ICLR FAMILY"/>
    <property type="match status" value="1"/>
</dbReference>
<keyword evidence="1" id="KW-0805">Transcription regulation</keyword>
<accession>A0A1I3YJ70</accession>
<proteinExistence type="predicted"/>
<dbReference type="InterPro" id="IPR005471">
    <property type="entry name" value="Tscrpt_reg_IclR_N"/>
</dbReference>
<evidence type="ECO:0000256" key="2">
    <source>
        <dbReference type="ARBA" id="ARBA00023125"/>
    </source>
</evidence>
<dbReference type="InterPro" id="IPR036388">
    <property type="entry name" value="WH-like_DNA-bd_sf"/>
</dbReference>
<dbReference type="SUPFAM" id="SSF46785">
    <property type="entry name" value="Winged helix' DNA-binding domain"/>
    <property type="match status" value="1"/>
</dbReference>
<dbReference type="Pfam" id="PF01614">
    <property type="entry name" value="IclR_C"/>
    <property type="match status" value="1"/>
</dbReference>
<dbReference type="InterPro" id="IPR036390">
    <property type="entry name" value="WH_DNA-bd_sf"/>
</dbReference>
<sequence length="268" mass="29229">MGAQTLSIPEETEQDLTSPISKALVVLDAVALAESPPRFVELLNALPLSRATLHRQLRQLVKEGMLVHDEVHQTYSIGMRVLRLAHSAWSRASLASVARDTLDTLSTQIPETIHLAVLDNNQVLYVDKRLPPRSVSMFSSPGKIGPAYCTGVGKAMLSALPEARLVEAIKAQSFQRHTDKTLVNETMLRNELARIRTRGHAYDDEEHEGSIICVALPILNKRGEPIGALSVTSTTYVTSLDTMVETYLPAMKAATNEISANAQIALGV</sequence>
<dbReference type="InterPro" id="IPR029016">
    <property type="entry name" value="GAF-like_dom_sf"/>
</dbReference>
<dbReference type="SMART" id="SM00346">
    <property type="entry name" value="HTH_ICLR"/>
    <property type="match status" value="1"/>
</dbReference>
<dbReference type="PROSITE" id="PS51078">
    <property type="entry name" value="ICLR_ED"/>
    <property type="match status" value="1"/>
</dbReference>
<keyword evidence="7" id="KW-1185">Reference proteome</keyword>
<feature type="domain" description="HTH iclR-type" evidence="4">
    <location>
        <begin position="17"/>
        <end position="79"/>
    </location>
</feature>
<keyword evidence="3" id="KW-0804">Transcription</keyword>
<dbReference type="InterPro" id="IPR050707">
    <property type="entry name" value="HTH_MetabolicPath_Reg"/>
</dbReference>
<evidence type="ECO:0000256" key="3">
    <source>
        <dbReference type="ARBA" id="ARBA00023163"/>
    </source>
</evidence>
<dbReference type="Pfam" id="PF09339">
    <property type="entry name" value="HTH_IclR"/>
    <property type="match status" value="1"/>
</dbReference>
<organism evidence="6 7">
    <name type="scientific">Pseudovibrio ascidiaceicola</name>
    <dbReference type="NCBI Taxonomy" id="285279"/>
    <lineage>
        <taxon>Bacteria</taxon>
        <taxon>Pseudomonadati</taxon>
        <taxon>Pseudomonadota</taxon>
        <taxon>Alphaproteobacteria</taxon>
        <taxon>Hyphomicrobiales</taxon>
        <taxon>Stappiaceae</taxon>
        <taxon>Pseudovibrio</taxon>
    </lineage>
</organism>
<keyword evidence="2" id="KW-0238">DNA-binding</keyword>
<name>A0A1I3YJ70_9HYPH</name>
<evidence type="ECO:0000256" key="1">
    <source>
        <dbReference type="ARBA" id="ARBA00023015"/>
    </source>
</evidence>
<comment type="caution">
    <text evidence="6">The sequence shown here is derived from an EMBL/GenBank/DDBJ whole genome shotgun (WGS) entry which is preliminary data.</text>
</comment>
<evidence type="ECO:0000259" key="4">
    <source>
        <dbReference type="PROSITE" id="PS51077"/>
    </source>
</evidence>
<protein>
    <submittedName>
        <fullName evidence="6">Transcriptional regulator, IclR family</fullName>
    </submittedName>
</protein>
<dbReference type="EMBL" id="FOSK01000004">
    <property type="protein sequence ID" value="SFK31874.1"/>
    <property type="molecule type" value="Genomic_DNA"/>
</dbReference>
<evidence type="ECO:0000259" key="5">
    <source>
        <dbReference type="PROSITE" id="PS51078"/>
    </source>
</evidence>
<evidence type="ECO:0000313" key="6">
    <source>
        <dbReference type="EMBL" id="SFK31874.1"/>
    </source>
</evidence>
<dbReference type="InterPro" id="IPR014757">
    <property type="entry name" value="Tscrpt_reg_IclR_C"/>
</dbReference>
<dbReference type="RefSeq" id="WP_093518630.1">
    <property type="nucleotide sequence ID" value="NZ_FOSK01000004.1"/>
</dbReference>
<reference evidence="6 7" key="1">
    <citation type="submission" date="2016-10" db="EMBL/GenBank/DDBJ databases">
        <authorList>
            <person name="Varghese N."/>
            <person name="Submissions S."/>
        </authorList>
    </citation>
    <scope>NUCLEOTIDE SEQUENCE [LARGE SCALE GENOMIC DNA]</scope>
    <source>
        <strain evidence="6 7">DSM 16392</strain>
    </source>
</reference>
<dbReference type="SUPFAM" id="SSF55781">
    <property type="entry name" value="GAF domain-like"/>
    <property type="match status" value="1"/>
</dbReference>
<feature type="domain" description="IclR-ED" evidence="5">
    <location>
        <begin position="80"/>
        <end position="264"/>
    </location>
</feature>
<dbReference type="PROSITE" id="PS51077">
    <property type="entry name" value="HTH_ICLR"/>
    <property type="match status" value="1"/>
</dbReference>
<dbReference type="Gene3D" id="3.30.450.40">
    <property type="match status" value="1"/>
</dbReference>
<dbReference type="Gene3D" id="1.10.10.10">
    <property type="entry name" value="Winged helix-like DNA-binding domain superfamily/Winged helix DNA-binding domain"/>
    <property type="match status" value="1"/>
</dbReference>
<evidence type="ECO:0000313" key="7">
    <source>
        <dbReference type="Proteomes" id="UP000199598"/>
    </source>
</evidence>
<dbReference type="Proteomes" id="UP000199598">
    <property type="component" value="Unassembled WGS sequence"/>
</dbReference>
<dbReference type="PANTHER" id="PTHR30136:SF24">
    <property type="entry name" value="HTH-TYPE TRANSCRIPTIONAL REPRESSOR ALLR"/>
    <property type="match status" value="1"/>
</dbReference>